<dbReference type="SUPFAM" id="SSF56059">
    <property type="entry name" value="Glutathione synthetase ATP-binding domain-like"/>
    <property type="match status" value="1"/>
</dbReference>
<dbReference type="Gene3D" id="3.30.1490.20">
    <property type="entry name" value="ATP-grasp fold, A domain"/>
    <property type="match status" value="1"/>
</dbReference>
<feature type="binding site" evidence="19">
    <location>
        <position position="298"/>
    </location>
    <ligand>
        <name>Mg(2+)</name>
        <dbReference type="ChEBI" id="CHEBI:18420"/>
        <label>2</label>
    </ligand>
</feature>
<dbReference type="Gene3D" id="3.30.470.20">
    <property type="entry name" value="ATP-grasp fold, B domain"/>
    <property type="match status" value="1"/>
</dbReference>
<keyword evidence="6 17" id="KW-0963">Cytoplasm</keyword>
<keyword evidence="15 17" id="KW-0961">Cell wall biogenesis/degradation</keyword>
<dbReference type="Proteomes" id="UP000194151">
    <property type="component" value="Chromosome"/>
</dbReference>
<dbReference type="GO" id="GO:0009252">
    <property type="term" value="P:peptidoglycan biosynthetic process"/>
    <property type="evidence" value="ECO:0007669"/>
    <property type="project" value="UniProtKB-UniRule"/>
</dbReference>
<feature type="active site" evidence="18">
    <location>
        <position position="172"/>
    </location>
</feature>
<comment type="similarity">
    <text evidence="4 17">Belongs to the D-alanine--D-alanine ligase family.</text>
</comment>
<keyword evidence="8 19" id="KW-0479">Metal-binding</keyword>
<keyword evidence="9 20" id="KW-0547">Nucleotide-binding</keyword>
<evidence type="ECO:0000256" key="13">
    <source>
        <dbReference type="ARBA" id="ARBA00022984"/>
    </source>
</evidence>
<dbReference type="InterPro" id="IPR000291">
    <property type="entry name" value="D-Ala_lig_Van_CS"/>
</dbReference>
<proteinExistence type="inferred from homology"/>
<dbReference type="PANTHER" id="PTHR23132:SF23">
    <property type="entry name" value="D-ALANINE--D-ALANINE LIGASE B"/>
    <property type="match status" value="1"/>
</dbReference>
<dbReference type="Pfam" id="PF07478">
    <property type="entry name" value="Dala_Dala_lig_C"/>
    <property type="match status" value="1"/>
</dbReference>
<comment type="subcellular location">
    <subcellularLocation>
        <location evidence="3 17">Cytoplasm</location>
    </subcellularLocation>
</comment>
<feature type="active site" evidence="18">
    <location>
        <position position="307"/>
    </location>
</feature>
<reference evidence="22 23" key="1">
    <citation type="submission" date="2017-05" db="EMBL/GenBank/DDBJ databases">
        <title>Complete and WGS of Bordetella genogroups.</title>
        <authorList>
            <person name="Spilker T."/>
            <person name="LiPuma J."/>
        </authorList>
    </citation>
    <scope>NUCLEOTIDE SEQUENCE [LARGE SCALE GENOMIC DNA]</scope>
    <source>
        <strain evidence="22 23">AU19157</strain>
    </source>
</reference>
<evidence type="ECO:0000256" key="9">
    <source>
        <dbReference type="ARBA" id="ARBA00022741"/>
    </source>
</evidence>
<evidence type="ECO:0000256" key="8">
    <source>
        <dbReference type="ARBA" id="ARBA00022723"/>
    </source>
</evidence>
<evidence type="ECO:0000256" key="2">
    <source>
        <dbReference type="ARBA" id="ARBA00003921"/>
    </source>
</evidence>
<feature type="binding site" evidence="19">
    <location>
        <position position="296"/>
    </location>
    <ligand>
        <name>Mg(2+)</name>
        <dbReference type="ChEBI" id="CHEBI:18420"/>
        <label>2</label>
    </ligand>
</feature>
<comment type="function">
    <text evidence="2 17">Cell wall formation.</text>
</comment>
<gene>
    <name evidence="17" type="primary">ddl</name>
    <name evidence="22" type="ORF">CAL12_22400</name>
</gene>
<feature type="binding site" evidence="19">
    <location>
        <position position="283"/>
    </location>
    <ligand>
        <name>Mg(2+)</name>
        <dbReference type="ChEBI" id="CHEBI:18420"/>
        <label>1</label>
    </ligand>
</feature>
<dbReference type="OrthoDB" id="9813261at2"/>
<comment type="cofactor">
    <cofactor evidence="19">
        <name>Mg(2+)</name>
        <dbReference type="ChEBI" id="CHEBI:18420"/>
    </cofactor>
    <cofactor evidence="19">
        <name>Mn(2+)</name>
        <dbReference type="ChEBI" id="CHEBI:29035"/>
    </cofactor>
    <text evidence="19">Binds 2 magnesium or manganese ions per subunit.</text>
</comment>
<evidence type="ECO:0000256" key="18">
    <source>
        <dbReference type="PIRSR" id="PIRSR039102-1"/>
    </source>
</evidence>
<feature type="binding site" evidence="19">
    <location>
        <position position="296"/>
    </location>
    <ligand>
        <name>Mg(2+)</name>
        <dbReference type="ChEBI" id="CHEBI:18420"/>
        <label>1</label>
    </ligand>
</feature>
<evidence type="ECO:0000256" key="5">
    <source>
        <dbReference type="ARBA" id="ARBA00012216"/>
    </source>
</evidence>
<evidence type="ECO:0000256" key="12">
    <source>
        <dbReference type="ARBA" id="ARBA00022960"/>
    </source>
</evidence>
<evidence type="ECO:0000313" key="23">
    <source>
        <dbReference type="Proteomes" id="UP000194151"/>
    </source>
</evidence>
<dbReference type="InterPro" id="IPR011095">
    <property type="entry name" value="Dala_Dala_lig_C"/>
</dbReference>
<comment type="pathway">
    <text evidence="17">Cell wall biogenesis; peptidoglycan biosynthesis.</text>
</comment>
<evidence type="ECO:0000256" key="1">
    <source>
        <dbReference type="ARBA" id="ARBA00001936"/>
    </source>
</evidence>
<dbReference type="HAMAP" id="MF_00047">
    <property type="entry name" value="Dala_Dala_lig"/>
    <property type="match status" value="1"/>
</dbReference>
<keyword evidence="11 19" id="KW-0460">Magnesium</keyword>
<keyword evidence="7 17" id="KW-0436">Ligase</keyword>
<dbReference type="PANTHER" id="PTHR23132">
    <property type="entry name" value="D-ALANINE--D-ALANINE LIGASE"/>
    <property type="match status" value="1"/>
</dbReference>
<feature type="active site" evidence="18">
    <location>
        <position position="44"/>
    </location>
</feature>
<evidence type="ECO:0000256" key="15">
    <source>
        <dbReference type="ARBA" id="ARBA00023316"/>
    </source>
</evidence>
<dbReference type="GO" id="GO:0071555">
    <property type="term" value="P:cell wall organization"/>
    <property type="evidence" value="ECO:0007669"/>
    <property type="project" value="UniProtKB-KW"/>
</dbReference>
<dbReference type="GO" id="GO:0005524">
    <property type="term" value="F:ATP binding"/>
    <property type="evidence" value="ECO:0007669"/>
    <property type="project" value="UniProtKB-UniRule"/>
</dbReference>
<evidence type="ECO:0000313" key="22">
    <source>
        <dbReference type="EMBL" id="ARP83300.1"/>
    </source>
</evidence>
<dbReference type="GO" id="GO:0005829">
    <property type="term" value="C:cytosol"/>
    <property type="evidence" value="ECO:0007669"/>
    <property type="project" value="TreeGrafter"/>
</dbReference>
<dbReference type="InterPro" id="IPR005905">
    <property type="entry name" value="D_ala_D_ala"/>
</dbReference>
<dbReference type="GO" id="GO:0008360">
    <property type="term" value="P:regulation of cell shape"/>
    <property type="evidence" value="ECO:0007669"/>
    <property type="project" value="UniProtKB-KW"/>
</dbReference>
<evidence type="ECO:0000256" key="16">
    <source>
        <dbReference type="ARBA" id="ARBA00047614"/>
    </source>
</evidence>
<accession>A0A1W6YQD1</accession>
<dbReference type="Pfam" id="PF01820">
    <property type="entry name" value="Dala_Dala_lig_N"/>
    <property type="match status" value="1"/>
</dbReference>
<dbReference type="UniPathway" id="UPA00219"/>
<dbReference type="Gene3D" id="3.40.50.20">
    <property type="match status" value="1"/>
</dbReference>
<evidence type="ECO:0000256" key="19">
    <source>
        <dbReference type="PIRSR" id="PIRSR039102-3"/>
    </source>
</evidence>
<name>A0A1W6YQD1_9BORD</name>
<dbReference type="NCBIfam" id="NF002378">
    <property type="entry name" value="PRK01372.1"/>
    <property type="match status" value="1"/>
</dbReference>
<dbReference type="RefSeq" id="WP_086066638.1">
    <property type="nucleotide sequence ID" value="NZ_CP021108.1"/>
</dbReference>
<dbReference type="PROSITE" id="PS00844">
    <property type="entry name" value="DALA_DALA_LIGASE_2"/>
    <property type="match status" value="1"/>
</dbReference>
<organism evidence="22 23">
    <name type="scientific">Bordetella genomosp. 8</name>
    <dbReference type="NCBI Taxonomy" id="1416806"/>
    <lineage>
        <taxon>Bacteria</taxon>
        <taxon>Pseudomonadati</taxon>
        <taxon>Pseudomonadota</taxon>
        <taxon>Betaproteobacteria</taxon>
        <taxon>Burkholderiales</taxon>
        <taxon>Alcaligenaceae</taxon>
        <taxon>Bordetella</taxon>
    </lineage>
</organism>
<dbReference type="InterPro" id="IPR016185">
    <property type="entry name" value="PreATP-grasp_dom_sf"/>
</dbReference>
<dbReference type="EMBL" id="CP021108">
    <property type="protein sequence ID" value="ARP83300.1"/>
    <property type="molecule type" value="Genomic_DNA"/>
</dbReference>
<dbReference type="GO" id="GO:0008716">
    <property type="term" value="F:D-alanine-D-alanine ligase activity"/>
    <property type="evidence" value="ECO:0007669"/>
    <property type="project" value="UniProtKB-UniRule"/>
</dbReference>
<evidence type="ECO:0000256" key="10">
    <source>
        <dbReference type="ARBA" id="ARBA00022840"/>
    </source>
</evidence>
<dbReference type="SUPFAM" id="SSF52440">
    <property type="entry name" value="PreATP-grasp domain"/>
    <property type="match status" value="1"/>
</dbReference>
<comment type="cofactor">
    <cofactor evidence="1">
        <name>Mn(2+)</name>
        <dbReference type="ChEBI" id="CHEBI:29035"/>
    </cofactor>
</comment>
<dbReference type="PIRSF" id="PIRSF039102">
    <property type="entry name" value="Ddl/VanB"/>
    <property type="match status" value="1"/>
</dbReference>
<protein>
    <recommendedName>
        <fullName evidence="5 17">D-alanine--D-alanine ligase</fullName>
        <ecNumber evidence="5 17">6.3.2.4</ecNumber>
    </recommendedName>
    <alternativeName>
        <fullName evidence="17">D-Ala-D-Ala ligase</fullName>
    </alternativeName>
    <alternativeName>
        <fullName evidence="17">D-alanylalanine synthetase</fullName>
    </alternativeName>
</protein>
<keyword evidence="12 17" id="KW-0133">Cell shape</keyword>
<dbReference type="PROSITE" id="PS00843">
    <property type="entry name" value="DALA_DALA_LIGASE_1"/>
    <property type="match status" value="1"/>
</dbReference>
<evidence type="ECO:0000259" key="21">
    <source>
        <dbReference type="PROSITE" id="PS50975"/>
    </source>
</evidence>
<dbReference type="AlphaFoldDB" id="A0A1W6YQD1"/>
<evidence type="ECO:0000256" key="14">
    <source>
        <dbReference type="ARBA" id="ARBA00023211"/>
    </source>
</evidence>
<evidence type="ECO:0000256" key="11">
    <source>
        <dbReference type="ARBA" id="ARBA00022842"/>
    </source>
</evidence>
<evidence type="ECO:0000256" key="7">
    <source>
        <dbReference type="ARBA" id="ARBA00022598"/>
    </source>
</evidence>
<dbReference type="KEGG" id="bgv:CAL12_22400"/>
<keyword evidence="13 17" id="KW-0573">Peptidoglycan synthesis</keyword>
<evidence type="ECO:0000256" key="4">
    <source>
        <dbReference type="ARBA" id="ARBA00010871"/>
    </source>
</evidence>
<dbReference type="InterPro" id="IPR013815">
    <property type="entry name" value="ATP_grasp_subdomain_1"/>
</dbReference>
<dbReference type="InterPro" id="IPR011761">
    <property type="entry name" value="ATP-grasp"/>
</dbReference>
<dbReference type="GO" id="GO:0046872">
    <property type="term" value="F:metal ion binding"/>
    <property type="evidence" value="ECO:0007669"/>
    <property type="project" value="UniProtKB-KW"/>
</dbReference>
<evidence type="ECO:0000256" key="3">
    <source>
        <dbReference type="ARBA" id="ARBA00004496"/>
    </source>
</evidence>
<dbReference type="STRING" id="1416806.CAL12_22400"/>
<sequence length="342" mass="36741">MSQHEFDATAREASLRRARAAAQAGPDGRGLGRVGVLYGGRSAEREVSLMSGKGVHEALCSVGVDAHLFDTGTQSFADLEAAGFDRVFIALHGRYGEDGTLQGALELLGIPYTGSGPAASAIAMDKIMTKRIWLQHGLPTPEFAILDADTDLRRVPDDLGLPLIVKPPHEGSTVGITKVRGYSDMKDAYAEAARFDAEVLAEQFITGRELTVALLGGGRKARALPVIEIVAPDGNYDFEHKYYSDDTQYFCPADLPDAVAREVQRVSVEAYRALGCEGWGRADLMLDASQRVWLLEMNTSPGMTGHSLVPKAAQAVGMSYPELCVAILSEATCKVRSPARNT</sequence>
<dbReference type="EC" id="6.3.2.4" evidence="5 17"/>
<evidence type="ECO:0000256" key="6">
    <source>
        <dbReference type="ARBA" id="ARBA00022490"/>
    </source>
</evidence>
<comment type="catalytic activity">
    <reaction evidence="16 17">
        <text>2 D-alanine + ATP = D-alanyl-D-alanine + ADP + phosphate + H(+)</text>
        <dbReference type="Rhea" id="RHEA:11224"/>
        <dbReference type="ChEBI" id="CHEBI:15378"/>
        <dbReference type="ChEBI" id="CHEBI:30616"/>
        <dbReference type="ChEBI" id="CHEBI:43474"/>
        <dbReference type="ChEBI" id="CHEBI:57416"/>
        <dbReference type="ChEBI" id="CHEBI:57822"/>
        <dbReference type="ChEBI" id="CHEBI:456216"/>
        <dbReference type="EC" id="6.3.2.4"/>
    </reaction>
</comment>
<keyword evidence="14 19" id="KW-0464">Manganese</keyword>
<dbReference type="FunFam" id="3.30.470.20:FF:000008">
    <property type="entry name" value="D-alanine--D-alanine ligase"/>
    <property type="match status" value="1"/>
</dbReference>
<dbReference type="NCBIfam" id="TIGR01205">
    <property type="entry name" value="D_ala_D_alaTIGR"/>
    <property type="match status" value="1"/>
</dbReference>
<evidence type="ECO:0000256" key="17">
    <source>
        <dbReference type="HAMAP-Rule" id="MF_00047"/>
    </source>
</evidence>
<dbReference type="InterPro" id="IPR011127">
    <property type="entry name" value="Dala_Dala_lig_N"/>
</dbReference>
<dbReference type="PROSITE" id="PS50975">
    <property type="entry name" value="ATP_GRASP"/>
    <property type="match status" value="1"/>
</dbReference>
<keyword evidence="10 20" id="KW-0067">ATP-binding</keyword>
<evidence type="ECO:0000256" key="20">
    <source>
        <dbReference type="PROSITE-ProRule" id="PRU00409"/>
    </source>
</evidence>
<keyword evidence="23" id="KW-1185">Reference proteome</keyword>
<feature type="domain" description="ATP-grasp" evidence="21">
    <location>
        <begin position="130"/>
        <end position="329"/>
    </location>
</feature>